<organism evidence="2 3">
    <name type="scientific">Diversispora eburnea</name>
    <dbReference type="NCBI Taxonomy" id="1213867"/>
    <lineage>
        <taxon>Eukaryota</taxon>
        <taxon>Fungi</taxon>
        <taxon>Fungi incertae sedis</taxon>
        <taxon>Mucoromycota</taxon>
        <taxon>Glomeromycotina</taxon>
        <taxon>Glomeromycetes</taxon>
        <taxon>Diversisporales</taxon>
        <taxon>Diversisporaceae</taxon>
        <taxon>Diversispora</taxon>
    </lineage>
</organism>
<reference evidence="2" key="1">
    <citation type="submission" date="2021-06" db="EMBL/GenBank/DDBJ databases">
        <authorList>
            <person name="Kallberg Y."/>
            <person name="Tangrot J."/>
            <person name="Rosling A."/>
        </authorList>
    </citation>
    <scope>NUCLEOTIDE SEQUENCE</scope>
    <source>
        <strain evidence="2">AZ414A</strain>
    </source>
</reference>
<sequence length="81" mass="9489">MAVDSEDNENNEYSEYSENSENSVDSERQEEMMSSSKMRENSQDLQEYDGDVSLISLSILERYENLPLNLRSFKEEPKIKN</sequence>
<name>A0A9N9DII9_9GLOM</name>
<dbReference type="EMBL" id="CAJVPK010004479">
    <property type="protein sequence ID" value="CAG8636989.1"/>
    <property type="molecule type" value="Genomic_DNA"/>
</dbReference>
<proteinExistence type="predicted"/>
<keyword evidence="3" id="KW-1185">Reference proteome</keyword>
<feature type="non-terminal residue" evidence="2">
    <location>
        <position position="81"/>
    </location>
</feature>
<dbReference type="AlphaFoldDB" id="A0A9N9DII9"/>
<feature type="compositionally biased region" description="Acidic residues" evidence="1">
    <location>
        <begin position="1"/>
        <end position="12"/>
    </location>
</feature>
<feature type="compositionally biased region" description="Low complexity" evidence="1">
    <location>
        <begin position="13"/>
        <end position="23"/>
    </location>
</feature>
<dbReference type="Proteomes" id="UP000789706">
    <property type="component" value="Unassembled WGS sequence"/>
</dbReference>
<feature type="compositionally biased region" description="Basic and acidic residues" evidence="1">
    <location>
        <begin position="25"/>
        <end position="42"/>
    </location>
</feature>
<protein>
    <submittedName>
        <fullName evidence="2">6322_t:CDS:1</fullName>
    </submittedName>
</protein>
<evidence type="ECO:0000256" key="1">
    <source>
        <dbReference type="SAM" id="MobiDB-lite"/>
    </source>
</evidence>
<accession>A0A9N9DII9</accession>
<evidence type="ECO:0000313" key="3">
    <source>
        <dbReference type="Proteomes" id="UP000789706"/>
    </source>
</evidence>
<feature type="region of interest" description="Disordered" evidence="1">
    <location>
        <begin position="1"/>
        <end position="46"/>
    </location>
</feature>
<comment type="caution">
    <text evidence="2">The sequence shown here is derived from an EMBL/GenBank/DDBJ whole genome shotgun (WGS) entry which is preliminary data.</text>
</comment>
<gene>
    <name evidence="2" type="ORF">DEBURN_LOCUS11011</name>
</gene>
<evidence type="ECO:0000313" key="2">
    <source>
        <dbReference type="EMBL" id="CAG8636989.1"/>
    </source>
</evidence>